<organism evidence="1 2">
    <name type="scientific">Thermosipho atlanticus DSM 15807</name>
    <dbReference type="NCBI Taxonomy" id="1123380"/>
    <lineage>
        <taxon>Bacteria</taxon>
        <taxon>Thermotogati</taxon>
        <taxon>Thermotogota</taxon>
        <taxon>Thermotogae</taxon>
        <taxon>Thermotogales</taxon>
        <taxon>Fervidobacteriaceae</taxon>
        <taxon>Thermosipho</taxon>
    </lineage>
</organism>
<dbReference type="EMBL" id="FQXN01000005">
    <property type="protein sequence ID" value="SHH49639.1"/>
    <property type="molecule type" value="Genomic_DNA"/>
</dbReference>
<protein>
    <submittedName>
        <fullName evidence="1">Uncharacterized protein</fullName>
    </submittedName>
</protein>
<dbReference type="Proteomes" id="UP000242592">
    <property type="component" value="Unassembled WGS sequence"/>
</dbReference>
<sequence length="241" mass="28330">MKKVIFLLTLILFSISVFANFVNFWVDPFFQSYGFSISQSMSFWKINALLRYSLETSWKQGFAFVIPKTPEIQFELFSERYAVEYGSFHKDIPFSTFVNPYSEGLNLKWGFIGFYGNYQYFFSNNIDFMISKNFVNLGLKFGQYNFFIGKNSSETALGIDINGFVIYLKDSIKMGLNLKYKDSALFLLPFDKKLGFVLRNKDNYLFLTDKEVTVFVNWGQLGIYGKFQKDFKSFRIEFPVW</sequence>
<reference evidence="2" key="1">
    <citation type="submission" date="2016-11" db="EMBL/GenBank/DDBJ databases">
        <authorList>
            <person name="Varghese N."/>
            <person name="Submissions S."/>
        </authorList>
    </citation>
    <scope>NUCLEOTIDE SEQUENCE [LARGE SCALE GENOMIC DNA]</scope>
    <source>
        <strain evidence="2">DSM 15807</strain>
    </source>
</reference>
<dbReference type="AlphaFoldDB" id="A0A1M5TG10"/>
<keyword evidence="2" id="KW-1185">Reference proteome</keyword>
<proteinExistence type="predicted"/>
<dbReference type="STRING" id="1123380.SAMN02745199_1287"/>
<evidence type="ECO:0000313" key="1">
    <source>
        <dbReference type="EMBL" id="SHH49639.1"/>
    </source>
</evidence>
<dbReference type="OrthoDB" id="46457at2"/>
<accession>A0A1M5TG10</accession>
<dbReference type="RefSeq" id="WP_073073355.1">
    <property type="nucleotide sequence ID" value="NZ_FQXN01000005.1"/>
</dbReference>
<evidence type="ECO:0000313" key="2">
    <source>
        <dbReference type="Proteomes" id="UP000242592"/>
    </source>
</evidence>
<name>A0A1M5TG10_9BACT</name>
<gene>
    <name evidence="1" type="ORF">SAMN02745199_1287</name>
</gene>